<dbReference type="AlphaFoldDB" id="A0A225N2A0"/>
<dbReference type="Gene3D" id="3.30.390.10">
    <property type="entry name" value="Enolase-like, N-terminal domain"/>
    <property type="match status" value="1"/>
</dbReference>
<dbReference type="GO" id="GO:0016052">
    <property type="term" value="P:carbohydrate catabolic process"/>
    <property type="evidence" value="ECO:0007669"/>
    <property type="project" value="TreeGrafter"/>
</dbReference>
<dbReference type="Proteomes" id="UP000214603">
    <property type="component" value="Unassembled WGS sequence"/>
</dbReference>
<dbReference type="OrthoDB" id="103536at2"/>
<protein>
    <submittedName>
        <fullName evidence="5">Mandelate racemase</fullName>
    </submittedName>
</protein>
<evidence type="ECO:0000256" key="1">
    <source>
        <dbReference type="ARBA" id="ARBA00001946"/>
    </source>
</evidence>
<dbReference type="CDD" id="cd03316">
    <property type="entry name" value="MR_like"/>
    <property type="match status" value="1"/>
</dbReference>
<evidence type="ECO:0000256" key="3">
    <source>
        <dbReference type="ARBA" id="ARBA00022842"/>
    </source>
</evidence>
<dbReference type="SFLD" id="SFLDS00001">
    <property type="entry name" value="Enolase"/>
    <property type="match status" value="1"/>
</dbReference>
<keyword evidence="3" id="KW-0460">Magnesium</keyword>
<evidence type="ECO:0000313" key="6">
    <source>
        <dbReference type="Proteomes" id="UP000214603"/>
    </source>
</evidence>
<dbReference type="SUPFAM" id="SSF54826">
    <property type="entry name" value="Enolase N-terminal domain-like"/>
    <property type="match status" value="1"/>
</dbReference>
<dbReference type="GO" id="GO:0016836">
    <property type="term" value="F:hydro-lyase activity"/>
    <property type="evidence" value="ECO:0007669"/>
    <property type="project" value="TreeGrafter"/>
</dbReference>
<organism evidence="5 6">
    <name type="scientific">Candidimonas nitroreducens</name>
    <dbReference type="NCBI Taxonomy" id="683354"/>
    <lineage>
        <taxon>Bacteria</taxon>
        <taxon>Pseudomonadati</taxon>
        <taxon>Pseudomonadota</taxon>
        <taxon>Betaproteobacteria</taxon>
        <taxon>Burkholderiales</taxon>
        <taxon>Alcaligenaceae</taxon>
        <taxon>Candidimonas</taxon>
    </lineage>
</organism>
<dbReference type="InterPro" id="IPR029017">
    <property type="entry name" value="Enolase-like_N"/>
</dbReference>
<evidence type="ECO:0000256" key="2">
    <source>
        <dbReference type="ARBA" id="ARBA00022723"/>
    </source>
</evidence>
<dbReference type="RefSeq" id="WP_088601358.1">
    <property type="nucleotide sequence ID" value="NZ_NJIH01000001.1"/>
</dbReference>
<dbReference type="EMBL" id="NJIH01000001">
    <property type="protein sequence ID" value="OWT66230.1"/>
    <property type="molecule type" value="Genomic_DNA"/>
</dbReference>
<dbReference type="SMART" id="SM00922">
    <property type="entry name" value="MR_MLE"/>
    <property type="match status" value="1"/>
</dbReference>
<comment type="cofactor">
    <cofactor evidence="1">
        <name>Mg(2+)</name>
        <dbReference type="ChEBI" id="CHEBI:18420"/>
    </cofactor>
</comment>
<dbReference type="InterPro" id="IPR013341">
    <property type="entry name" value="Mandelate_racemase_N_dom"/>
</dbReference>
<reference evidence="6" key="1">
    <citation type="submission" date="2017-06" db="EMBL/GenBank/DDBJ databases">
        <title>Herbaspirillum phytohormonus sp. nov., isolated from the root nodule of Robinia pseudoacacia in lead-zinc mine.</title>
        <authorList>
            <person name="Fan M."/>
            <person name="Lin Y."/>
        </authorList>
    </citation>
    <scope>NUCLEOTIDE SEQUENCE [LARGE SCALE GENOMIC DNA]</scope>
    <source>
        <strain evidence="6">SC-089</strain>
    </source>
</reference>
<accession>A0A225N2A0</accession>
<dbReference type="InterPro" id="IPR029065">
    <property type="entry name" value="Enolase_C-like"/>
</dbReference>
<comment type="caution">
    <text evidence="5">The sequence shown here is derived from an EMBL/GenBank/DDBJ whole genome shotgun (WGS) entry which is preliminary data.</text>
</comment>
<dbReference type="Pfam" id="PF13378">
    <property type="entry name" value="MR_MLE_C"/>
    <property type="match status" value="1"/>
</dbReference>
<proteinExistence type="predicted"/>
<keyword evidence="2" id="KW-0479">Metal-binding</keyword>
<gene>
    <name evidence="5" type="ORF">CEY11_00325</name>
</gene>
<dbReference type="InterPro" id="IPR046945">
    <property type="entry name" value="RHMD-like"/>
</dbReference>
<keyword evidence="6" id="KW-1185">Reference proteome</keyword>
<feature type="domain" description="Mandelate racemase/muconate lactonizing enzyme C-terminal" evidence="4">
    <location>
        <begin position="155"/>
        <end position="265"/>
    </location>
</feature>
<dbReference type="PANTHER" id="PTHR13794">
    <property type="entry name" value="ENOLASE SUPERFAMILY, MANDELATE RACEMASE"/>
    <property type="match status" value="1"/>
</dbReference>
<dbReference type="InterPro" id="IPR013342">
    <property type="entry name" value="Mandelate_racemase_C"/>
</dbReference>
<dbReference type="PANTHER" id="PTHR13794:SF58">
    <property type="entry name" value="MITOCHONDRIAL ENOLASE SUPERFAMILY MEMBER 1"/>
    <property type="match status" value="1"/>
</dbReference>
<dbReference type="Pfam" id="PF02746">
    <property type="entry name" value="MR_MLE_N"/>
    <property type="match status" value="1"/>
</dbReference>
<dbReference type="Gene3D" id="3.20.20.120">
    <property type="entry name" value="Enolase-like C-terminal domain"/>
    <property type="match status" value="1"/>
</dbReference>
<evidence type="ECO:0000313" key="5">
    <source>
        <dbReference type="EMBL" id="OWT66230.1"/>
    </source>
</evidence>
<dbReference type="GO" id="GO:0000287">
    <property type="term" value="F:magnesium ion binding"/>
    <property type="evidence" value="ECO:0007669"/>
    <property type="project" value="TreeGrafter"/>
</dbReference>
<dbReference type="SUPFAM" id="SSF51604">
    <property type="entry name" value="Enolase C-terminal domain-like"/>
    <property type="match status" value="1"/>
</dbReference>
<evidence type="ECO:0000259" key="4">
    <source>
        <dbReference type="SMART" id="SM00922"/>
    </source>
</evidence>
<name>A0A225N2A0_9BURK</name>
<sequence>MSPEAATALPSRELNIAKVQAYPLNLEVQAEISGVSKTTSLSCVVVRVETEGGLVGCGFTAITEEEVVASAINAIVAPNILGMSALHNERIWERLYWLLTPRGQNGYASHAIAALDVAIWDIKAQALRQPLWALLGGARDKVPVYSTFGFGFLDREQLAQAARSWVERGFNRLKMTVGNHALQRRDEPRPLDRVIREDEERVRAVRSAVGPGVEICIDANCSLDPYHARLLSQRLEDCGIAFFEEPLTQNDARALADLRRQTAIPLAGGQNEGQAARFAEFCQLRSLDILQPNVAITGGYTQCLRIAGMAQACNVALANGGAWPFHNMHLHAGLAHGGFIEYHWISVLVCEQIFRKLPSPEAGWLTLPQTPGLGFDPDWDAIRELARRPLSQGRGKA</sequence>
<dbReference type="InterPro" id="IPR036849">
    <property type="entry name" value="Enolase-like_C_sf"/>
</dbReference>